<gene>
    <name evidence="8" type="ORF">G1H11_20385</name>
</gene>
<evidence type="ECO:0000313" key="8">
    <source>
        <dbReference type="EMBL" id="NED97661.1"/>
    </source>
</evidence>
<dbReference type="EMBL" id="JAAGOB010000013">
    <property type="protein sequence ID" value="NED97661.1"/>
    <property type="molecule type" value="Genomic_DNA"/>
</dbReference>
<dbReference type="GO" id="GO:0005886">
    <property type="term" value="C:plasma membrane"/>
    <property type="evidence" value="ECO:0007669"/>
    <property type="project" value="UniProtKB-SubCell"/>
</dbReference>
<feature type="transmembrane region" description="Helical" evidence="6">
    <location>
        <begin position="249"/>
        <end position="269"/>
    </location>
</feature>
<dbReference type="PANTHER" id="PTHR33406:SF13">
    <property type="entry name" value="MEMBRANE PROTEIN YDFJ"/>
    <property type="match status" value="1"/>
</dbReference>
<feature type="transmembrane region" description="Helical" evidence="6">
    <location>
        <begin position="545"/>
        <end position="564"/>
    </location>
</feature>
<feature type="transmembrane region" description="Helical" evidence="6">
    <location>
        <begin position="222"/>
        <end position="243"/>
    </location>
</feature>
<keyword evidence="2" id="KW-1003">Cell membrane</keyword>
<keyword evidence="4 6" id="KW-1133">Transmembrane helix</keyword>
<evidence type="ECO:0000256" key="5">
    <source>
        <dbReference type="ARBA" id="ARBA00023136"/>
    </source>
</evidence>
<evidence type="ECO:0000256" key="2">
    <source>
        <dbReference type="ARBA" id="ARBA00022475"/>
    </source>
</evidence>
<dbReference type="AlphaFoldDB" id="A0A6N9YRH6"/>
<sequence>MPEEGRTVPQQTARPPFRIRPPVTVRIARWSATHPWRAIGAWFTFMVLCVGALSLAGIQQASDVELGVGEAGRADQIVAGSDLEPSITENVLITAESGLLDPATARAAAADVAARMSALPDVAGVDEAIPSGDGESVLVPVTVAGDAETADERVGALLGVTESIDEQYPDLTIEQAGEASISEAFFELLEEDLGTIAMLSVPVTLIVLLLAFGAILAAGVPVLLGISSVASAIGLYALASYAIPDGGTVTHLMLLIGLAVGVDYSLFYLRREREERARGRGTVEAIEIAAATSGHSVVVSGLAVAVSMAGLYLSADVNFSSMATGAILVVAVAVAGSLTVLPALLAKLGHRIDRPRVPVLWRLTNQSRPARFWPAVLRPALRYPAATLVVAVLGLLAVAAPATDMKLSDPSEENFSRSLPVMQTYDRLVEAFPSSGTSHMVAVEAREGDENVLRSALAGLAALTAQDSRFAHDQAPVVQVSGDGRVATMTVGVPYPAESAEAEASLDVLRGDFAPRALDGLDAEYAVGGEVASTVDYTDNLASKLPWIIAFVLALAFIMMTVTFRSVVIGLTTVAVNLLSTVAAFGVLAVVFQNTWAEGLLGFTSTGSVVVWIPLFLFVILFGLSMDYHVFVVSRIREAVDRGLSTKDAVRNGITGSAGVITSAAVVMVAIFGLFAAMRVVEMKQMGVGLAVAVLIDAVIIRAVVLPSLMVLLGRANWWAPRFLRGRVPVFPANEDRQLKPVS</sequence>
<feature type="transmembrane region" description="Helical" evidence="6">
    <location>
        <begin position="39"/>
        <end position="58"/>
    </location>
</feature>
<proteinExistence type="predicted"/>
<comment type="subcellular location">
    <subcellularLocation>
        <location evidence="1">Cell membrane</location>
        <topology evidence="1">Multi-pass membrane protein</topology>
    </subcellularLocation>
</comment>
<name>A0A6N9YRH6_9ACTN</name>
<dbReference type="Gene3D" id="1.20.1640.10">
    <property type="entry name" value="Multidrug efflux transporter AcrB transmembrane domain"/>
    <property type="match status" value="2"/>
</dbReference>
<organism evidence="8 9">
    <name type="scientific">Phytoactinopolyspora alkaliphila</name>
    <dbReference type="NCBI Taxonomy" id="1783498"/>
    <lineage>
        <taxon>Bacteria</taxon>
        <taxon>Bacillati</taxon>
        <taxon>Actinomycetota</taxon>
        <taxon>Actinomycetes</taxon>
        <taxon>Jiangellales</taxon>
        <taxon>Jiangellaceae</taxon>
        <taxon>Phytoactinopolyspora</taxon>
    </lineage>
</organism>
<feature type="transmembrane region" description="Helical" evidence="6">
    <location>
        <begin position="325"/>
        <end position="346"/>
    </location>
</feature>
<feature type="transmembrane region" description="Helical" evidence="6">
    <location>
        <begin position="690"/>
        <end position="713"/>
    </location>
</feature>
<dbReference type="PANTHER" id="PTHR33406">
    <property type="entry name" value="MEMBRANE PROTEIN MJ1562-RELATED"/>
    <property type="match status" value="1"/>
</dbReference>
<keyword evidence="9" id="KW-1185">Reference proteome</keyword>
<evidence type="ECO:0000256" key="3">
    <source>
        <dbReference type="ARBA" id="ARBA00022692"/>
    </source>
</evidence>
<reference evidence="8 9" key="1">
    <citation type="submission" date="2020-02" db="EMBL/GenBank/DDBJ databases">
        <authorList>
            <person name="Li X.-J."/>
            <person name="Feng X.-M."/>
        </authorList>
    </citation>
    <scope>NUCLEOTIDE SEQUENCE [LARGE SCALE GENOMIC DNA]</scope>
    <source>
        <strain evidence="8 9">CGMCC 4.7225</strain>
    </source>
</reference>
<evidence type="ECO:0000256" key="6">
    <source>
        <dbReference type="SAM" id="Phobius"/>
    </source>
</evidence>
<comment type="caution">
    <text evidence="8">The sequence shown here is derived from an EMBL/GenBank/DDBJ whole genome shotgun (WGS) entry which is preliminary data.</text>
</comment>
<feature type="domain" description="Membrane transport protein MMPL" evidence="7">
    <location>
        <begin position="112"/>
        <end position="385"/>
    </location>
</feature>
<dbReference type="SUPFAM" id="SSF82866">
    <property type="entry name" value="Multidrug efflux transporter AcrB transmembrane domain"/>
    <property type="match status" value="2"/>
</dbReference>
<feature type="transmembrane region" description="Helical" evidence="6">
    <location>
        <begin position="654"/>
        <end position="678"/>
    </location>
</feature>
<evidence type="ECO:0000256" key="1">
    <source>
        <dbReference type="ARBA" id="ARBA00004651"/>
    </source>
</evidence>
<keyword evidence="3 6" id="KW-0812">Transmembrane</keyword>
<dbReference type="InterPro" id="IPR004869">
    <property type="entry name" value="MMPL_dom"/>
</dbReference>
<evidence type="ECO:0000259" key="7">
    <source>
        <dbReference type="Pfam" id="PF03176"/>
    </source>
</evidence>
<feature type="transmembrane region" description="Helical" evidence="6">
    <location>
        <begin position="381"/>
        <end position="402"/>
    </location>
</feature>
<keyword evidence="5 6" id="KW-0472">Membrane</keyword>
<feature type="transmembrane region" description="Helical" evidence="6">
    <location>
        <begin position="612"/>
        <end position="633"/>
    </location>
</feature>
<feature type="transmembrane region" description="Helical" evidence="6">
    <location>
        <begin position="290"/>
        <end position="313"/>
    </location>
</feature>
<dbReference type="Pfam" id="PF03176">
    <property type="entry name" value="MMPL"/>
    <property type="match status" value="2"/>
</dbReference>
<evidence type="ECO:0000256" key="4">
    <source>
        <dbReference type="ARBA" id="ARBA00022989"/>
    </source>
</evidence>
<feature type="transmembrane region" description="Helical" evidence="6">
    <location>
        <begin position="193"/>
        <end position="215"/>
    </location>
</feature>
<dbReference type="InterPro" id="IPR050545">
    <property type="entry name" value="Mycobact_MmpL"/>
</dbReference>
<feature type="transmembrane region" description="Helical" evidence="6">
    <location>
        <begin position="571"/>
        <end position="592"/>
    </location>
</feature>
<feature type="domain" description="Membrane transport protein MMPL" evidence="7">
    <location>
        <begin position="420"/>
        <end position="722"/>
    </location>
</feature>
<protein>
    <submittedName>
        <fullName evidence="8">MMPL family transporter</fullName>
    </submittedName>
</protein>
<dbReference type="Proteomes" id="UP000469185">
    <property type="component" value="Unassembled WGS sequence"/>
</dbReference>
<evidence type="ECO:0000313" key="9">
    <source>
        <dbReference type="Proteomes" id="UP000469185"/>
    </source>
</evidence>
<accession>A0A6N9YRH6</accession>